<dbReference type="EMBL" id="JQBZ01000008">
    <property type="protein sequence ID" value="KRN89798.1"/>
    <property type="molecule type" value="Genomic_DNA"/>
</dbReference>
<dbReference type="SUPFAM" id="SSF53271">
    <property type="entry name" value="PRTase-like"/>
    <property type="match status" value="1"/>
</dbReference>
<dbReference type="RefSeq" id="WP_152973827.1">
    <property type="nucleotide sequence ID" value="NZ_AUHP01000016.1"/>
</dbReference>
<reference evidence="3 4" key="1">
    <citation type="journal article" date="2015" name="Genome Announc.">
        <title>Expanding the biotechnology potential of lactobacilli through comparative genomics of 213 strains and associated genera.</title>
        <authorList>
            <person name="Sun Z."/>
            <person name="Harris H.M."/>
            <person name="McCann A."/>
            <person name="Guo C."/>
            <person name="Argimon S."/>
            <person name="Zhang W."/>
            <person name="Yang X."/>
            <person name="Jeffery I.B."/>
            <person name="Cooney J.C."/>
            <person name="Kagawa T.F."/>
            <person name="Liu W."/>
            <person name="Song Y."/>
            <person name="Salvetti E."/>
            <person name="Wrobel A."/>
            <person name="Rasinkangas P."/>
            <person name="Parkhill J."/>
            <person name="Rea M.C."/>
            <person name="O'Sullivan O."/>
            <person name="Ritari J."/>
            <person name="Douillard F.P."/>
            <person name="Paul Ross R."/>
            <person name="Yang R."/>
            <person name="Briner A.E."/>
            <person name="Felis G.E."/>
            <person name="de Vos W.M."/>
            <person name="Barrangou R."/>
            <person name="Klaenhammer T.R."/>
            <person name="Caufield P.W."/>
            <person name="Cui Y."/>
            <person name="Zhang H."/>
            <person name="O'Toole P.W."/>
        </authorList>
    </citation>
    <scope>NUCLEOTIDE SEQUENCE [LARGE SCALE GENOMIC DNA]</scope>
    <source>
        <strain evidence="3 4">DSM 22408</strain>
    </source>
</reference>
<feature type="domain" description="Phosphoribosyltransferase" evidence="2">
    <location>
        <begin position="146"/>
        <end position="226"/>
    </location>
</feature>
<name>A0A0R2KPY9_9LACO</name>
<dbReference type="InterPro" id="IPR029057">
    <property type="entry name" value="PRTase-like"/>
</dbReference>
<gene>
    <name evidence="3" type="ORF">IV53_GL001125</name>
</gene>
<comment type="caution">
    <text evidence="3">The sequence shown here is derived from an EMBL/GenBank/DDBJ whole genome shotgun (WGS) entry which is preliminary data.</text>
</comment>
<dbReference type="PATRIC" id="fig|1122146.4.peg.1162"/>
<dbReference type="AlphaFoldDB" id="A0A0R2KPY9"/>
<dbReference type="Proteomes" id="UP000051500">
    <property type="component" value="Unassembled WGS sequence"/>
</dbReference>
<dbReference type="OrthoDB" id="9779910at2"/>
<dbReference type="Gene3D" id="3.40.50.2020">
    <property type="match status" value="1"/>
</dbReference>
<evidence type="ECO:0000313" key="3">
    <source>
        <dbReference type="EMBL" id="KRN89798.1"/>
    </source>
</evidence>
<accession>A0A0R2KPY9</accession>
<dbReference type="CDD" id="cd06223">
    <property type="entry name" value="PRTases_typeI"/>
    <property type="match status" value="1"/>
</dbReference>
<comment type="similarity">
    <text evidence="1">Belongs to the ComF/GntX family.</text>
</comment>
<organism evidence="3 4">
    <name type="scientific">Ligilactobacillus ceti DSM 22408</name>
    <dbReference type="NCBI Taxonomy" id="1122146"/>
    <lineage>
        <taxon>Bacteria</taxon>
        <taxon>Bacillati</taxon>
        <taxon>Bacillota</taxon>
        <taxon>Bacilli</taxon>
        <taxon>Lactobacillales</taxon>
        <taxon>Lactobacillaceae</taxon>
        <taxon>Ligilactobacillus</taxon>
    </lineage>
</organism>
<dbReference type="STRING" id="1122146.IV53_GL001125"/>
<dbReference type="Pfam" id="PF00156">
    <property type="entry name" value="Pribosyltran"/>
    <property type="match status" value="1"/>
</dbReference>
<proteinExistence type="inferred from homology"/>
<evidence type="ECO:0000259" key="2">
    <source>
        <dbReference type="Pfam" id="PF00156"/>
    </source>
</evidence>
<dbReference type="InterPro" id="IPR051910">
    <property type="entry name" value="ComF/GntX_DNA_util-trans"/>
</dbReference>
<dbReference type="eggNOG" id="COG1040">
    <property type="taxonomic scope" value="Bacteria"/>
</dbReference>
<dbReference type="PANTHER" id="PTHR47505">
    <property type="entry name" value="DNA UTILIZATION PROTEIN YHGH"/>
    <property type="match status" value="1"/>
</dbReference>
<keyword evidence="4" id="KW-1185">Reference proteome</keyword>
<dbReference type="PANTHER" id="PTHR47505:SF1">
    <property type="entry name" value="DNA UTILIZATION PROTEIN YHGH"/>
    <property type="match status" value="1"/>
</dbReference>
<sequence>MLCQQVIQQPITLKWLFSFERWERGYLCDRCRQEFTKISQHEQCLGCGRSLIGGKLCADCVMWQKQGKILLKNSSLYTYNEAMQKYFERYKFLGDYYWRKIFASEFQKYIKVNYPPKDGWEYVVIPIDQTTQEKRRFNQVKGLVSDLPTQDLLGVKERNKRKQSQKNRQERLKTPQPFYLLSEVGDLSDKKILLIDDIYTTGRTLYHAQALLLQRGASQVCSVTLAR</sequence>
<evidence type="ECO:0000313" key="4">
    <source>
        <dbReference type="Proteomes" id="UP000051500"/>
    </source>
</evidence>
<evidence type="ECO:0000256" key="1">
    <source>
        <dbReference type="ARBA" id="ARBA00008007"/>
    </source>
</evidence>
<dbReference type="InterPro" id="IPR000836">
    <property type="entry name" value="PRTase_dom"/>
</dbReference>
<protein>
    <submittedName>
        <fullName evidence="3">Comf operon protein c</fullName>
    </submittedName>
</protein>